<gene>
    <name evidence="1" type="ORF">PC117_g1548</name>
</gene>
<sequence>MRTVESHSILQLMNIAMMTDPWNFLWLRAIGVQLYLYRIRPATCSDNGSSLLPYAVILPYAQDEIEERTGLSLDDYELLDSASSRDVPMSILLQCG</sequence>
<organism evidence="1 2">
    <name type="scientific">Phytophthora cactorum</name>
    <dbReference type="NCBI Taxonomy" id="29920"/>
    <lineage>
        <taxon>Eukaryota</taxon>
        <taxon>Sar</taxon>
        <taxon>Stramenopiles</taxon>
        <taxon>Oomycota</taxon>
        <taxon>Peronosporomycetes</taxon>
        <taxon>Peronosporales</taxon>
        <taxon>Peronosporaceae</taxon>
        <taxon>Phytophthora</taxon>
    </lineage>
</organism>
<proteinExistence type="predicted"/>
<accession>A0A8T1ER65</accession>
<comment type="caution">
    <text evidence="1">The sequence shown here is derived from an EMBL/GenBank/DDBJ whole genome shotgun (WGS) entry which is preliminary data.</text>
</comment>
<reference evidence="1" key="1">
    <citation type="submission" date="2018-10" db="EMBL/GenBank/DDBJ databases">
        <title>Effector identification in a new, highly contiguous assembly of the strawberry crown rot pathogen Phytophthora cactorum.</title>
        <authorList>
            <person name="Armitage A.D."/>
            <person name="Nellist C.F."/>
            <person name="Bates H."/>
            <person name="Vickerstaff R.J."/>
            <person name="Harrison R.J."/>
        </authorList>
    </citation>
    <scope>NUCLEOTIDE SEQUENCE</scope>
    <source>
        <strain evidence="1">4040</strain>
    </source>
</reference>
<dbReference type="Proteomes" id="UP000736787">
    <property type="component" value="Unassembled WGS sequence"/>
</dbReference>
<evidence type="ECO:0000313" key="1">
    <source>
        <dbReference type="EMBL" id="KAG2954065.1"/>
    </source>
</evidence>
<dbReference type="AlphaFoldDB" id="A0A8T1ER65"/>
<name>A0A8T1ER65_9STRA</name>
<evidence type="ECO:0000313" key="2">
    <source>
        <dbReference type="Proteomes" id="UP000736787"/>
    </source>
</evidence>
<dbReference type="EMBL" id="RCMK01000018">
    <property type="protein sequence ID" value="KAG2954065.1"/>
    <property type="molecule type" value="Genomic_DNA"/>
</dbReference>
<protein>
    <submittedName>
        <fullName evidence="1">Uncharacterized protein</fullName>
    </submittedName>
</protein>